<reference evidence="12 13" key="1">
    <citation type="journal article" date="2011" name="J. Bacteriol.">
        <title>Draft genome sequence of Sporolactobacillus inulinus strain CASD, an efficient D-lactic acid-producing bacterium with high-concentration lactate tolerance capability.</title>
        <authorList>
            <person name="Yu B."/>
            <person name="Su F."/>
            <person name="Wang L."/>
            <person name="Xu K."/>
            <person name="Zhao B."/>
            <person name="Xu P."/>
        </authorList>
    </citation>
    <scope>NUCLEOTIDE SEQUENCE [LARGE SCALE GENOMIC DNA]</scope>
    <source>
        <strain evidence="12 13">CASD</strain>
    </source>
</reference>
<dbReference type="InterPro" id="IPR048445">
    <property type="entry name" value="DncV-like_NTFase"/>
</dbReference>
<name>A0A0U1QNZ8_9BACL</name>
<protein>
    <recommendedName>
        <fullName evidence="9">Cyclic GMP-AMP synthase</fullName>
    </recommendedName>
</protein>
<keyword evidence="4" id="KW-0547">Nucleotide-binding</keyword>
<keyword evidence="2" id="KW-0548">Nucleotidyltransferase</keyword>
<evidence type="ECO:0000259" key="11">
    <source>
        <dbReference type="Pfam" id="PF21654"/>
    </source>
</evidence>
<feature type="domain" description="Cyclic GMP-AMP synthase DncV-like nucleotidyltransferase" evidence="11">
    <location>
        <begin position="49"/>
        <end position="130"/>
    </location>
</feature>
<evidence type="ECO:0000256" key="6">
    <source>
        <dbReference type="ARBA" id="ARBA00022842"/>
    </source>
</evidence>
<dbReference type="EMBL" id="AFVQ02000095">
    <property type="protein sequence ID" value="KLI02521.1"/>
    <property type="molecule type" value="Genomic_DNA"/>
</dbReference>
<dbReference type="AlphaFoldDB" id="A0A0U1QNZ8"/>
<keyword evidence="7" id="KW-0546">Nucleotide metabolism</keyword>
<accession>A0A0U1QNZ8</accession>
<keyword evidence="6" id="KW-0460">Magnesium</keyword>
<dbReference type="Pfam" id="PF21654">
    <property type="entry name" value="DncV-like_NTFase"/>
    <property type="match status" value="1"/>
</dbReference>
<evidence type="ECO:0000256" key="8">
    <source>
        <dbReference type="ARBA" id="ARBA00023118"/>
    </source>
</evidence>
<gene>
    <name evidence="12" type="ORF">SINU_07660</name>
</gene>
<evidence type="ECO:0000256" key="5">
    <source>
        <dbReference type="ARBA" id="ARBA00022840"/>
    </source>
</evidence>
<comment type="catalytic activity">
    <reaction evidence="10">
        <text>GTP + ATP = 3',3'-cGAMP + 2 diphosphate</text>
        <dbReference type="Rhea" id="RHEA:35647"/>
        <dbReference type="ChEBI" id="CHEBI:30616"/>
        <dbReference type="ChEBI" id="CHEBI:33019"/>
        <dbReference type="ChEBI" id="CHEBI:37565"/>
        <dbReference type="ChEBI" id="CHEBI:71501"/>
    </reaction>
    <physiologicalReaction direction="left-to-right" evidence="10">
        <dbReference type="Rhea" id="RHEA:35648"/>
    </physiologicalReaction>
</comment>
<evidence type="ECO:0000256" key="1">
    <source>
        <dbReference type="ARBA" id="ARBA00022679"/>
    </source>
</evidence>
<evidence type="ECO:0000256" key="7">
    <source>
        <dbReference type="ARBA" id="ARBA00023080"/>
    </source>
</evidence>
<evidence type="ECO:0000256" key="10">
    <source>
        <dbReference type="ARBA" id="ARBA00048304"/>
    </source>
</evidence>
<dbReference type="GO" id="GO:0016779">
    <property type="term" value="F:nucleotidyltransferase activity"/>
    <property type="evidence" value="ECO:0007669"/>
    <property type="project" value="UniProtKB-KW"/>
</dbReference>
<dbReference type="InterPro" id="IPR006116">
    <property type="entry name" value="NT_2-5OAS_ClassI-CCAase"/>
</dbReference>
<evidence type="ECO:0000256" key="4">
    <source>
        <dbReference type="ARBA" id="ARBA00022741"/>
    </source>
</evidence>
<dbReference type="CDD" id="cd05400">
    <property type="entry name" value="NT_2-5OAS_ClassI-CCAase"/>
    <property type="match status" value="1"/>
</dbReference>
<dbReference type="Proteomes" id="UP000035553">
    <property type="component" value="Unassembled WGS sequence"/>
</dbReference>
<evidence type="ECO:0000256" key="2">
    <source>
        <dbReference type="ARBA" id="ARBA00022695"/>
    </source>
</evidence>
<sequence length="347" mass="39950">MVGLQKYFNDFHKTIKLDDDDNQILRDSREEVLNVIKENIDSDAPSHEIFHQGSYAMKTGINAVSGGDFDIDIGFIFDARRDDYSDPVQLKKLIRDALLNEYDDVKIKSPCVTVNFENAEKQVHVDLAIYINDNNSLFLARGKENSAPENRIWEEADPKELKNKVLNKYKDHEREQFRRTIRYLKRWKDIKFDGDVHRPNGIGITVAGLSYFYPKIDNDFLTGDETPRDIDSLIEFIQNMINNFSDGINIDSDGNIVHNYRLKVNLPVKPFTDIYEKVSDNQMNKFKEKLDKLLEDLQSANGETDISIATGLLHSEFGDDFPVKETDLNNNFVRTTHSAIVNDYPSA</sequence>
<dbReference type="GO" id="GO:0051607">
    <property type="term" value="P:defense response to virus"/>
    <property type="evidence" value="ECO:0007669"/>
    <property type="project" value="UniProtKB-KW"/>
</dbReference>
<dbReference type="GO" id="GO:0046872">
    <property type="term" value="F:metal ion binding"/>
    <property type="evidence" value="ECO:0007669"/>
    <property type="project" value="UniProtKB-KW"/>
</dbReference>
<keyword evidence="3" id="KW-0479">Metal-binding</keyword>
<comment type="caution">
    <text evidence="12">The sequence shown here is derived from an EMBL/GenBank/DDBJ whole genome shotgun (WGS) entry which is preliminary data.</text>
</comment>
<dbReference type="GO" id="GO:0005524">
    <property type="term" value="F:ATP binding"/>
    <property type="evidence" value="ECO:0007669"/>
    <property type="project" value="UniProtKB-KW"/>
</dbReference>
<proteinExistence type="predicted"/>
<organism evidence="12 13">
    <name type="scientific">Sporolactobacillus inulinus CASD</name>
    <dbReference type="NCBI Taxonomy" id="1069536"/>
    <lineage>
        <taxon>Bacteria</taxon>
        <taxon>Bacillati</taxon>
        <taxon>Bacillota</taxon>
        <taxon>Bacilli</taxon>
        <taxon>Bacillales</taxon>
        <taxon>Sporolactobacillaceae</taxon>
        <taxon>Sporolactobacillus</taxon>
    </lineage>
</organism>
<dbReference type="GO" id="GO:0009117">
    <property type="term" value="P:nucleotide metabolic process"/>
    <property type="evidence" value="ECO:0007669"/>
    <property type="project" value="UniProtKB-KW"/>
</dbReference>
<evidence type="ECO:0000256" key="3">
    <source>
        <dbReference type="ARBA" id="ARBA00022723"/>
    </source>
</evidence>
<evidence type="ECO:0000313" key="13">
    <source>
        <dbReference type="Proteomes" id="UP000035553"/>
    </source>
</evidence>
<keyword evidence="8" id="KW-0051">Antiviral defense</keyword>
<keyword evidence="1" id="KW-0808">Transferase</keyword>
<dbReference type="RefSeq" id="WP_010025329.1">
    <property type="nucleotide sequence ID" value="NZ_AFVQ02000095.1"/>
</dbReference>
<dbReference type="STRING" id="1069536.SINU_07660"/>
<keyword evidence="13" id="KW-1185">Reference proteome</keyword>
<evidence type="ECO:0000313" key="12">
    <source>
        <dbReference type="EMBL" id="KLI02521.1"/>
    </source>
</evidence>
<keyword evidence="5" id="KW-0067">ATP-binding</keyword>
<evidence type="ECO:0000256" key="9">
    <source>
        <dbReference type="ARBA" id="ARBA00044145"/>
    </source>
</evidence>